<dbReference type="EMBL" id="JARJBC010000014">
    <property type="protein sequence ID" value="MDF3291743.1"/>
    <property type="molecule type" value="Genomic_DNA"/>
</dbReference>
<evidence type="ECO:0000313" key="1">
    <source>
        <dbReference type="EMBL" id="MDF3291743.1"/>
    </source>
</evidence>
<accession>A0ABT5ZRP8</accession>
<proteinExistence type="predicted"/>
<comment type="caution">
    <text evidence="1">The sequence shown here is derived from an EMBL/GenBank/DDBJ whole genome shotgun (WGS) entry which is preliminary data.</text>
</comment>
<protein>
    <submittedName>
        <fullName evidence="1">Uncharacterized protein</fullName>
    </submittedName>
</protein>
<dbReference type="Proteomes" id="UP001216579">
    <property type="component" value="Unassembled WGS sequence"/>
</dbReference>
<gene>
    <name evidence="1" type="ORF">P3G67_21435</name>
</gene>
<keyword evidence="2" id="KW-1185">Reference proteome</keyword>
<dbReference type="RefSeq" id="WP_276094906.1">
    <property type="nucleotide sequence ID" value="NZ_JARJBC010000014.1"/>
</dbReference>
<sequence>MPQGEIRQRREVNLRIGAAVAEIEGLYAALLRTTQPRQRVRLLAELAKAGRRLTVLALLPPERTPPTPASGSRRRRRRMLAERGAAWITARFLDRDAR</sequence>
<name>A0ABT5ZRP8_9ACTN</name>
<evidence type="ECO:0000313" key="2">
    <source>
        <dbReference type="Proteomes" id="UP001216579"/>
    </source>
</evidence>
<reference evidence="1 2" key="1">
    <citation type="submission" date="2023-03" db="EMBL/GenBank/DDBJ databases">
        <title>Draft genome sequence of Streptomyces sp. RB6PN23 isolated from peat swamp forest in Thailand.</title>
        <authorList>
            <person name="Klaysubun C."/>
            <person name="Duangmal K."/>
        </authorList>
    </citation>
    <scope>NUCLEOTIDE SEQUENCE [LARGE SCALE GENOMIC DNA]</scope>
    <source>
        <strain evidence="1 2">RB6PN23</strain>
    </source>
</reference>
<organism evidence="1 2">
    <name type="scientific">Streptomyces silvisoli</name>
    <dbReference type="NCBI Taxonomy" id="3034235"/>
    <lineage>
        <taxon>Bacteria</taxon>
        <taxon>Bacillati</taxon>
        <taxon>Actinomycetota</taxon>
        <taxon>Actinomycetes</taxon>
        <taxon>Kitasatosporales</taxon>
        <taxon>Streptomycetaceae</taxon>
        <taxon>Streptomyces</taxon>
    </lineage>
</organism>